<keyword evidence="1" id="KW-1133">Transmembrane helix</keyword>
<dbReference type="EMBL" id="MU854451">
    <property type="protein sequence ID" value="KAK4035228.1"/>
    <property type="molecule type" value="Genomic_DNA"/>
</dbReference>
<sequence>MAIDDPEVIIGVAALVAAIAALIFAIIQTFEHRTLGRGAPGLESAAWCQFLVNFQDVWWGHANIRWEWRLATMIPLDVYGATIETTMADLRLLAAMGGMHASTDAAILARTRCGEMLMGSHHLVLGRMVYYRLGRENIRPRITGNVLTKTSRFLHCIVAVQNHAKKRSATTGIPSSNNSNASREAVATLLSRPRTEFDAQIDCSLGNNMWLFTTPTFKILSNGLHAPDLDWSAEEARIFFGPLGQGIGGCSCLACCREWMAGTAHLPGRAIKADVNLVRVVMAAIEEYSFAVRKVIGGSNMWDGPVGEGFDDFGPVVLGA</sequence>
<protein>
    <submittedName>
        <fullName evidence="2">Uncharacterized protein</fullName>
    </submittedName>
</protein>
<keyword evidence="1" id="KW-0812">Transmembrane</keyword>
<keyword evidence="3" id="KW-1185">Reference proteome</keyword>
<dbReference type="Proteomes" id="UP001303115">
    <property type="component" value="Unassembled WGS sequence"/>
</dbReference>
<feature type="transmembrane region" description="Helical" evidence="1">
    <location>
        <begin position="6"/>
        <end position="27"/>
    </location>
</feature>
<evidence type="ECO:0000313" key="3">
    <source>
        <dbReference type="Proteomes" id="UP001303115"/>
    </source>
</evidence>
<reference evidence="3" key="1">
    <citation type="journal article" date="2023" name="Mol. Phylogenet. Evol.">
        <title>Genome-scale phylogeny and comparative genomics of the fungal order Sordariales.</title>
        <authorList>
            <person name="Hensen N."/>
            <person name="Bonometti L."/>
            <person name="Westerberg I."/>
            <person name="Brannstrom I.O."/>
            <person name="Guillou S."/>
            <person name="Cros-Aarteil S."/>
            <person name="Calhoun S."/>
            <person name="Haridas S."/>
            <person name="Kuo A."/>
            <person name="Mondo S."/>
            <person name="Pangilinan J."/>
            <person name="Riley R."/>
            <person name="LaButti K."/>
            <person name="Andreopoulos B."/>
            <person name="Lipzen A."/>
            <person name="Chen C."/>
            <person name="Yan M."/>
            <person name="Daum C."/>
            <person name="Ng V."/>
            <person name="Clum A."/>
            <person name="Steindorff A."/>
            <person name="Ohm R.A."/>
            <person name="Martin F."/>
            <person name="Silar P."/>
            <person name="Natvig D.O."/>
            <person name="Lalanne C."/>
            <person name="Gautier V."/>
            <person name="Ament-Velasquez S.L."/>
            <person name="Kruys A."/>
            <person name="Hutchinson M.I."/>
            <person name="Powell A.J."/>
            <person name="Barry K."/>
            <person name="Miller A.N."/>
            <person name="Grigoriev I.V."/>
            <person name="Debuchy R."/>
            <person name="Gladieux P."/>
            <person name="Hiltunen Thoren M."/>
            <person name="Johannesson H."/>
        </authorList>
    </citation>
    <scope>NUCLEOTIDE SEQUENCE [LARGE SCALE GENOMIC DNA]</scope>
    <source>
        <strain evidence="3">CBS 284.82</strain>
    </source>
</reference>
<accession>A0AAN6PEG3</accession>
<keyword evidence="1" id="KW-0472">Membrane</keyword>
<gene>
    <name evidence="2" type="ORF">C8A01DRAFT_38320</name>
</gene>
<organism evidence="2 3">
    <name type="scientific">Parachaetomium inaequale</name>
    <dbReference type="NCBI Taxonomy" id="2588326"/>
    <lineage>
        <taxon>Eukaryota</taxon>
        <taxon>Fungi</taxon>
        <taxon>Dikarya</taxon>
        <taxon>Ascomycota</taxon>
        <taxon>Pezizomycotina</taxon>
        <taxon>Sordariomycetes</taxon>
        <taxon>Sordariomycetidae</taxon>
        <taxon>Sordariales</taxon>
        <taxon>Chaetomiaceae</taxon>
        <taxon>Parachaetomium</taxon>
    </lineage>
</organism>
<evidence type="ECO:0000313" key="2">
    <source>
        <dbReference type="EMBL" id="KAK4035228.1"/>
    </source>
</evidence>
<dbReference type="AlphaFoldDB" id="A0AAN6PEG3"/>
<name>A0AAN6PEG3_9PEZI</name>
<evidence type="ECO:0000256" key="1">
    <source>
        <dbReference type="SAM" id="Phobius"/>
    </source>
</evidence>
<proteinExistence type="predicted"/>
<comment type="caution">
    <text evidence="2">The sequence shown here is derived from an EMBL/GenBank/DDBJ whole genome shotgun (WGS) entry which is preliminary data.</text>
</comment>